<evidence type="ECO:0000313" key="3">
    <source>
        <dbReference type="Proteomes" id="UP000548423"/>
    </source>
</evidence>
<gene>
    <name evidence="2" type="ORF">F4694_006555</name>
</gene>
<dbReference type="Proteomes" id="UP000548423">
    <property type="component" value="Unassembled WGS sequence"/>
</dbReference>
<dbReference type="EMBL" id="JACCBX010000026">
    <property type="protein sequence ID" value="NYE09652.1"/>
    <property type="molecule type" value="Genomic_DNA"/>
</dbReference>
<protein>
    <recommendedName>
        <fullName evidence="1">DUF3658 domain-containing protein</fullName>
    </recommendedName>
</protein>
<reference evidence="3" key="1">
    <citation type="submission" date="2020-07" db="EMBL/GenBank/DDBJ databases">
        <authorList>
            <person name="Partida-Martinez L."/>
            <person name="Huntemann M."/>
            <person name="Clum A."/>
            <person name="Wang J."/>
            <person name="Palaniappan K."/>
            <person name="Ritter S."/>
            <person name="Chen I.-M."/>
            <person name="Stamatis D."/>
            <person name="Reddy T."/>
            <person name="O'Malley R."/>
            <person name="Daum C."/>
            <person name="Shapiro N."/>
            <person name="Ivanova N."/>
            <person name="Kyrpides N."/>
            <person name="Woyke T."/>
        </authorList>
    </citation>
    <scope>NUCLEOTIDE SEQUENCE [LARGE SCALE GENOMIC DNA]</scope>
    <source>
        <strain evidence="3">AT2.8</strain>
    </source>
</reference>
<proteinExistence type="predicted"/>
<sequence>MYSKSDGFFPTARLVGEFIGRQKQQVMDISIEWRIRCLIQSGLLAYQGSLAQMRLYNIKPVID</sequence>
<dbReference type="InterPro" id="IPR022123">
    <property type="entry name" value="DUF3658"/>
</dbReference>
<evidence type="ECO:0000313" key="2">
    <source>
        <dbReference type="EMBL" id="NYE09652.1"/>
    </source>
</evidence>
<evidence type="ECO:0000259" key="1">
    <source>
        <dbReference type="Pfam" id="PF12395"/>
    </source>
</evidence>
<name>A0A852TLL6_9BACI</name>
<comment type="caution">
    <text evidence="2">The sequence shown here is derived from an EMBL/GenBank/DDBJ whole genome shotgun (WGS) entry which is preliminary data.</text>
</comment>
<dbReference type="AlphaFoldDB" id="A0A852TLL6"/>
<organism evidence="2 3">
    <name type="scientific">Neobacillus niacini</name>
    <dbReference type="NCBI Taxonomy" id="86668"/>
    <lineage>
        <taxon>Bacteria</taxon>
        <taxon>Bacillati</taxon>
        <taxon>Bacillota</taxon>
        <taxon>Bacilli</taxon>
        <taxon>Bacillales</taxon>
        <taxon>Bacillaceae</taxon>
        <taxon>Neobacillus</taxon>
    </lineage>
</organism>
<dbReference type="Pfam" id="PF12395">
    <property type="entry name" value="DUF3658"/>
    <property type="match status" value="1"/>
</dbReference>
<accession>A0A852TLL6</accession>
<reference evidence="3" key="2">
    <citation type="submission" date="2020-08" db="EMBL/GenBank/DDBJ databases">
        <title>The Agave Microbiome: Exploring the role of microbial communities in plant adaptations to desert environments.</title>
        <authorList>
            <person name="Partida-Martinez L.P."/>
        </authorList>
    </citation>
    <scope>NUCLEOTIDE SEQUENCE [LARGE SCALE GENOMIC DNA]</scope>
    <source>
        <strain evidence="3">AT2.8</strain>
    </source>
</reference>
<feature type="domain" description="DUF3658" evidence="1">
    <location>
        <begin position="5"/>
        <end position="56"/>
    </location>
</feature>